<dbReference type="Proteomes" id="UP001271007">
    <property type="component" value="Unassembled WGS sequence"/>
</dbReference>
<evidence type="ECO:0000313" key="1">
    <source>
        <dbReference type="EMBL" id="KAK3050353.1"/>
    </source>
</evidence>
<organism evidence="1 2">
    <name type="scientific">Extremus antarcticus</name>
    <dbReference type="NCBI Taxonomy" id="702011"/>
    <lineage>
        <taxon>Eukaryota</taxon>
        <taxon>Fungi</taxon>
        <taxon>Dikarya</taxon>
        <taxon>Ascomycota</taxon>
        <taxon>Pezizomycotina</taxon>
        <taxon>Dothideomycetes</taxon>
        <taxon>Dothideomycetidae</taxon>
        <taxon>Mycosphaerellales</taxon>
        <taxon>Extremaceae</taxon>
        <taxon>Extremus</taxon>
    </lineage>
</organism>
<proteinExistence type="predicted"/>
<evidence type="ECO:0000313" key="2">
    <source>
        <dbReference type="Proteomes" id="UP001271007"/>
    </source>
</evidence>
<comment type="caution">
    <text evidence="1">The sequence shown here is derived from an EMBL/GenBank/DDBJ whole genome shotgun (WGS) entry which is preliminary data.</text>
</comment>
<sequence>MAVQQVLNTPELLEWLLLSLPERDIVVATRVSRTFKAAIEGSIEIQKKIYLLPDNSKDAVVRFNLMFFDEVALKTRPVPNTWMTTNVWFTDQSFWPPPNDKHGRLASIPVPTNMFTDESTTNDEHPQPRYNYPRRVVWPVHYVWSGNTNEPHQIVKQEEGIRMQDMVEMIRCLGQNFKC</sequence>
<evidence type="ECO:0008006" key="3">
    <source>
        <dbReference type="Google" id="ProtNLM"/>
    </source>
</evidence>
<dbReference type="EMBL" id="JAWDJX010000033">
    <property type="protein sequence ID" value="KAK3050353.1"/>
    <property type="molecule type" value="Genomic_DNA"/>
</dbReference>
<name>A0AAJ0DHN2_9PEZI</name>
<accession>A0AAJ0DHN2</accession>
<gene>
    <name evidence="1" type="ORF">LTR09_008503</name>
</gene>
<dbReference type="AlphaFoldDB" id="A0AAJ0DHN2"/>
<protein>
    <recommendedName>
        <fullName evidence="3">F-box domain-containing protein</fullName>
    </recommendedName>
</protein>
<keyword evidence="2" id="KW-1185">Reference proteome</keyword>
<reference evidence="1" key="1">
    <citation type="submission" date="2023-04" db="EMBL/GenBank/DDBJ databases">
        <title>Black Yeasts Isolated from many extreme environments.</title>
        <authorList>
            <person name="Coleine C."/>
            <person name="Stajich J.E."/>
            <person name="Selbmann L."/>
        </authorList>
    </citation>
    <scope>NUCLEOTIDE SEQUENCE</scope>
    <source>
        <strain evidence="1">CCFEE 5312</strain>
    </source>
</reference>